<keyword evidence="2" id="KW-1185">Reference proteome</keyword>
<protein>
    <submittedName>
        <fullName evidence="1">Uncharacterized protein</fullName>
    </submittedName>
</protein>
<dbReference type="RefSeq" id="WP_126400105.1">
    <property type="nucleotide sequence ID" value="NZ_AP018907.1"/>
</dbReference>
<dbReference type="KEGG" id="blag:BLTE_20650"/>
<reference evidence="1 2" key="1">
    <citation type="submission" date="2018-08" db="EMBL/GenBank/DDBJ databases">
        <title>Complete genome sequencing of Blastochloris tepida GI.</title>
        <authorList>
            <person name="Tsukatani Y."/>
            <person name="Mori H."/>
        </authorList>
    </citation>
    <scope>NUCLEOTIDE SEQUENCE [LARGE SCALE GENOMIC DNA]</scope>
    <source>
        <strain evidence="1 2">GI</strain>
    </source>
</reference>
<name>A0A348G1E7_9HYPH</name>
<evidence type="ECO:0000313" key="1">
    <source>
        <dbReference type="EMBL" id="BBF93380.1"/>
    </source>
</evidence>
<dbReference type="EMBL" id="AP018907">
    <property type="protein sequence ID" value="BBF93380.1"/>
    <property type="molecule type" value="Genomic_DNA"/>
</dbReference>
<gene>
    <name evidence="1" type="ORF">BLTE_20650</name>
</gene>
<evidence type="ECO:0000313" key="2">
    <source>
        <dbReference type="Proteomes" id="UP000266934"/>
    </source>
</evidence>
<sequence>MANKVRATAVFSLTLEVDAESIWEPTCTVGQIQDQALVEAAGKIQQLPNLIPGLRMTGEPTLSAVVCHTRPSEA</sequence>
<dbReference type="AlphaFoldDB" id="A0A348G1E7"/>
<dbReference type="Proteomes" id="UP000266934">
    <property type="component" value="Chromosome"/>
</dbReference>
<organism evidence="1 2">
    <name type="scientific">Blastochloris tepida</name>
    <dbReference type="NCBI Taxonomy" id="2233851"/>
    <lineage>
        <taxon>Bacteria</taxon>
        <taxon>Pseudomonadati</taxon>
        <taxon>Pseudomonadota</taxon>
        <taxon>Alphaproteobacteria</taxon>
        <taxon>Hyphomicrobiales</taxon>
        <taxon>Blastochloridaceae</taxon>
        <taxon>Blastochloris</taxon>
    </lineage>
</organism>
<proteinExistence type="predicted"/>
<accession>A0A348G1E7</accession>